<dbReference type="RefSeq" id="WP_187721416.1">
    <property type="nucleotide sequence ID" value="NZ_BAABBL010000001.1"/>
</dbReference>
<dbReference type="KEGG" id="tdf:H9L22_02185"/>
<dbReference type="Proteomes" id="UP000516117">
    <property type="component" value="Chromosome"/>
</dbReference>
<proteinExistence type="predicted"/>
<keyword evidence="2" id="KW-1185">Reference proteome</keyword>
<name>A0A7H0H6Z0_9ACTN</name>
<reference evidence="1 2" key="1">
    <citation type="submission" date="2020-08" db="EMBL/GenBank/DDBJ databases">
        <title>Genome sequence of Tessaracoccus defluvii JCM 17540T.</title>
        <authorList>
            <person name="Hyun D.-W."/>
            <person name="Bae J.-W."/>
        </authorList>
    </citation>
    <scope>NUCLEOTIDE SEQUENCE [LARGE SCALE GENOMIC DNA]</scope>
    <source>
        <strain evidence="1 2">JCM 17540</strain>
    </source>
</reference>
<sequence>MLVGRVAGPHIVRSIYRVRGWRRFERRVHVFNVSVGSECPNRAATATTDMPSAINFDAW</sequence>
<protein>
    <submittedName>
        <fullName evidence="1">Uncharacterized protein</fullName>
    </submittedName>
</protein>
<dbReference type="EMBL" id="CP060789">
    <property type="protein sequence ID" value="QNP56306.1"/>
    <property type="molecule type" value="Genomic_DNA"/>
</dbReference>
<accession>A0A7H0H6Z0</accession>
<organism evidence="1 2">
    <name type="scientific">Tessaracoccus defluvii</name>
    <dbReference type="NCBI Taxonomy" id="1285901"/>
    <lineage>
        <taxon>Bacteria</taxon>
        <taxon>Bacillati</taxon>
        <taxon>Actinomycetota</taxon>
        <taxon>Actinomycetes</taxon>
        <taxon>Propionibacteriales</taxon>
        <taxon>Propionibacteriaceae</taxon>
        <taxon>Tessaracoccus</taxon>
    </lineage>
</organism>
<dbReference type="AlphaFoldDB" id="A0A7H0H6Z0"/>
<gene>
    <name evidence="1" type="ORF">H9L22_02185</name>
</gene>
<evidence type="ECO:0000313" key="2">
    <source>
        <dbReference type="Proteomes" id="UP000516117"/>
    </source>
</evidence>
<evidence type="ECO:0000313" key="1">
    <source>
        <dbReference type="EMBL" id="QNP56306.1"/>
    </source>
</evidence>